<reference evidence="2" key="1">
    <citation type="journal article" date="2019" name="Int. J. Syst. Evol. Microbiol.">
        <title>The Global Catalogue of Microorganisms (GCM) 10K type strain sequencing project: providing services to taxonomists for standard genome sequencing and annotation.</title>
        <authorList>
            <consortium name="The Broad Institute Genomics Platform"/>
            <consortium name="The Broad Institute Genome Sequencing Center for Infectious Disease"/>
            <person name="Wu L."/>
            <person name="Ma J."/>
        </authorList>
    </citation>
    <scope>NUCLEOTIDE SEQUENCE [LARGE SCALE GENOMIC DNA]</scope>
    <source>
        <strain evidence="2">JCM 12696</strain>
    </source>
</reference>
<proteinExistence type="predicted"/>
<comment type="caution">
    <text evidence="1">The sequence shown here is derived from an EMBL/GenBank/DDBJ whole genome shotgun (WGS) entry which is preliminary data.</text>
</comment>
<gene>
    <name evidence="1" type="ORF">GCM10009654_48830</name>
</gene>
<evidence type="ECO:0000313" key="2">
    <source>
        <dbReference type="Proteomes" id="UP001501371"/>
    </source>
</evidence>
<organism evidence="1 2">
    <name type="scientific">Streptomyces hebeiensis</name>
    <dbReference type="NCBI Taxonomy" id="229486"/>
    <lineage>
        <taxon>Bacteria</taxon>
        <taxon>Bacillati</taxon>
        <taxon>Actinomycetota</taxon>
        <taxon>Actinomycetes</taxon>
        <taxon>Kitasatosporales</taxon>
        <taxon>Streptomycetaceae</taxon>
        <taxon>Streptomyces</taxon>
    </lineage>
</organism>
<accession>A0ABP4FJR2</accession>
<evidence type="ECO:0000313" key="1">
    <source>
        <dbReference type="EMBL" id="GAA1185400.1"/>
    </source>
</evidence>
<sequence length="114" mass="12930">MVTTNDTHALPPPARNAGYWCEATAHTSAGRTVWLNSRPTSSPRTALRWFRSRVEDVTDQLDWPYAQPGRHWLTDEAEHDRARTTLAQGEPYVLTLHDDTTRYVLSARPTGTAR</sequence>
<dbReference type="RefSeq" id="WP_344280628.1">
    <property type="nucleotide sequence ID" value="NZ_BAAAKV010000048.1"/>
</dbReference>
<name>A0ABP4FJR2_9ACTN</name>
<keyword evidence="2" id="KW-1185">Reference proteome</keyword>
<protein>
    <submittedName>
        <fullName evidence="1">Uncharacterized protein</fullName>
    </submittedName>
</protein>
<dbReference type="EMBL" id="BAAAKV010000048">
    <property type="protein sequence ID" value="GAA1185400.1"/>
    <property type="molecule type" value="Genomic_DNA"/>
</dbReference>
<dbReference type="Proteomes" id="UP001501371">
    <property type="component" value="Unassembled WGS sequence"/>
</dbReference>